<feature type="transmembrane region" description="Helical" evidence="1">
    <location>
        <begin position="6"/>
        <end position="25"/>
    </location>
</feature>
<name>A0ABP6VAY5_9ACTN</name>
<dbReference type="Proteomes" id="UP001500630">
    <property type="component" value="Unassembled WGS sequence"/>
</dbReference>
<feature type="transmembrane region" description="Helical" evidence="1">
    <location>
        <begin position="37"/>
        <end position="60"/>
    </location>
</feature>
<dbReference type="RefSeq" id="WP_345558513.1">
    <property type="nucleotide sequence ID" value="NZ_BAABDQ010000001.1"/>
</dbReference>
<dbReference type="EMBL" id="BAABDQ010000001">
    <property type="protein sequence ID" value="GAA3530624.1"/>
    <property type="molecule type" value="Genomic_DNA"/>
</dbReference>
<reference evidence="3" key="1">
    <citation type="journal article" date="2019" name="Int. J. Syst. Evol. Microbiol.">
        <title>The Global Catalogue of Microorganisms (GCM) 10K type strain sequencing project: providing services to taxonomists for standard genome sequencing and annotation.</title>
        <authorList>
            <consortium name="The Broad Institute Genomics Platform"/>
            <consortium name="The Broad Institute Genome Sequencing Center for Infectious Disease"/>
            <person name="Wu L."/>
            <person name="Ma J."/>
        </authorList>
    </citation>
    <scope>NUCLEOTIDE SEQUENCE [LARGE SCALE GENOMIC DNA]</scope>
    <source>
        <strain evidence="3">JCM 17326</strain>
    </source>
</reference>
<organism evidence="2 3">
    <name type="scientific">Nonomuraea rosea</name>
    <dbReference type="NCBI Taxonomy" id="638574"/>
    <lineage>
        <taxon>Bacteria</taxon>
        <taxon>Bacillati</taxon>
        <taxon>Actinomycetota</taxon>
        <taxon>Actinomycetes</taxon>
        <taxon>Streptosporangiales</taxon>
        <taxon>Streptosporangiaceae</taxon>
        <taxon>Nonomuraea</taxon>
    </lineage>
</organism>
<evidence type="ECO:0000313" key="3">
    <source>
        <dbReference type="Proteomes" id="UP001500630"/>
    </source>
</evidence>
<keyword evidence="3" id="KW-1185">Reference proteome</keyword>
<evidence type="ECO:0000256" key="1">
    <source>
        <dbReference type="SAM" id="Phobius"/>
    </source>
</evidence>
<sequence length="77" mass="7886">MTDAPAAVLLLVFAAIAWTLLTALVKNAGENTKDGRAITLFTAFTIAAAMLGSGLLLLLLTGAMADITDALKSALRP</sequence>
<keyword evidence="1" id="KW-0472">Membrane</keyword>
<evidence type="ECO:0000313" key="2">
    <source>
        <dbReference type="EMBL" id="GAA3530624.1"/>
    </source>
</evidence>
<accession>A0ABP6VAY5</accession>
<protein>
    <submittedName>
        <fullName evidence="2">Uncharacterized protein</fullName>
    </submittedName>
</protein>
<keyword evidence="1" id="KW-1133">Transmembrane helix</keyword>
<gene>
    <name evidence="2" type="ORF">GCM10022419_007040</name>
</gene>
<proteinExistence type="predicted"/>
<keyword evidence="1" id="KW-0812">Transmembrane</keyword>
<comment type="caution">
    <text evidence="2">The sequence shown here is derived from an EMBL/GenBank/DDBJ whole genome shotgun (WGS) entry which is preliminary data.</text>
</comment>